<dbReference type="Gene3D" id="3.40.50.1820">
    <property type="entry name" value="alpha/beta hydrolase"/>
    <property type="match status" value="1"/>
</dbReference>
<feature type="region of interest" description="Disordered" evidence="1">
    <location>
        <begin position="1"/>
        <end position="27"/>
    </location>
</feature>
<feature type="domain" description="AB hydrolase-1" evidence="2">
    <location>
        <begin position="96"/>
        <end position="376"/>
    </location>
</feature>
<reference evidence="4" key="1">
    <citation type="journal article" date="2019" name="Int. J. Syst. Evol. Microbiol.">
        <title>The Global Catalogue of Microorganisms (GCM) 10K type strain sequencing project: providing services to taxonomists for standard genome sequencing and annotation.</title>
        <authorList>
            <consortium name="The Broad Institute Genomics Platform"/>
            <consortium name="The Broad Institute Genome Sequencing Center for Infectious Disease"/>
            <person name="Wu L."/>
            <person name="Ma J."/>
        </authorList>
    </citation>
    <scope>NUCLEOTIDE SEQUENCE [LARGE SCALE GENOMIC DNA]</scope>
    <source>
        <strain evidence="4">JCM 14546</strain>
    </source>
</reference>
<accession>A0ABP5F188</accession>
<protein>
    <submittedName>
        <fullName evidence="3">Alpha/beta hydrolase</fullName>
    </submittedName>
</protein>
<dbReference type="PANTHER" id="PTHR43798:SF33">
    <property type="entry name" value="HYDROLASE, PUTATIVE (AFU_ORTHOLOGUE AFUA_2G14860)-RELATED"/>
    <property type="match status" value="1"/>
</dbReference>
<name>A0ABP5F188_9MICO</name>
<dbReference type="Pfam" id="PF00561">
    <property type="entry name" value="Abhydrolase_1"/>
    <property type="match status" value="1"/>
</dbReference>
<keyword evidence="3" id="KW-0378">Hydrolase</keyword>
<dbReference type="GO" id="GO:0016787">
    <property type="term" value="F:hydrolase activity"/>
    <property type="evidence" value="ECO:0007669"/>
    <property type="project" value="UniProtKB-KW"/>
</dbReference>
<dbReference type="RefSeq" id="WP_344310015.1">
    <property type="nucleotide sequence ID" value="NZ_BAAANO010000023.1"/>
</dbReference>
<proteinExistence type="predicted"/>
<organism evidence="3 4">
    <name type="scientific">Brevibacterium samyangense</name>
    <dbReference type="NCBI Taxonomy" id="366888"/>
    <lineage>
        <taxon>Bacteria</taxon>
        <taxon>Bacillati</taxon>
        <taxon>Actinomycetota</taxon>
        <taxon>Actinomycetes</taxon>
        <taxon>Micrococcales</taxon>
        <taxon>Brevibacteriaceae</taxon>
        <taxon>Brevibacterium</taxon>
    </lineage>
</organism>
<sequence>MTAPTSSSRPSKLLGAFSRTAEPARTCPRPNPGALALAGTAALLGGAALAAGGFALHTTTYAALDRWRAERAGFRTAHTLVNGYDLHFAEGPDNGPALLLVPGQGSDLWNYARAMRELAADFHVFAIDLPGHGESEFDPDLYHGPVLGELVADFAEGVIGEQVVVAGHSSGGLVAAWMAASRPDVVAAVILEDPPFFSSEHPRALRTWNHVDLASAAHAFVSQPQDADEGENTDPEWTDDFVEFYLEHGAFFALFEGLEPTLRASGLRKREANPEAPVTWPWMPPAMNELMRGLDSYDPAFGEAFYTGAFHEHFDHELTLAAIGVPALLVACDWEYSDDGILRAAMDADDADRAADLIPDVEFVRVKSGHNFHFAHPREYAAAVRDFLSEAIDEVEVFA</sequence>
<feature type="compositionally biased region" description="Polar residues" evidence="1">
    <location>
        <begin position="1"/>
        <end position="10"/>
    </location>
</feature>
<evidence type="ECO:0000259" key="2">
    <source>
        <dbReference type="Pfam" id="PF00561"/>
    </source>
</evidence>
<dbReference type="EMBL" id="BAAANO010000023">
    <property type="protein sequence ID" value="GAA2011779.1"/>
    <property type="molecule type" value="Genomic_DNA"/>
</dbReference>
<keyword evidence="4" id="KW-1185">Reference proteome</keyword>
<dbReference type="Proteomes" id="UP001500755">
    <property type="component" value="Unassembled WGS sequence"/>
</dbReference>
<evidence type="ECO:0000313" key="3">
    <source>
        <dbReference type="EMBL" id="GAA2011779.1"/>
    </source>
</evidence>
<evidence type="ECO:0000313" key="4">
    <source>
        <dbReference type="Proteomes" id="UP001500755"/>
    </source>
</evidence>
<evidence type="ECO:0000256" key="1">
    <source>
        <dbReference type="SAM" id="MobiDB-lite"/>
    </source>
</evidence>
<dbReference type="InterPro" id="IPR029058">
    <property type="entry name" value="AB_hydrolase_fold"/>
</dbReference>
<dbReference type="PANTHER" id="PTHR43798">
    <property type="entry name" value="MONOACYLGLYCEROL LIPASE"/>
    <property type="match status" value="1"/>
</dbReference>
<dbReference type="SUPFAM" id="SSF53474">
    <property type="entry name" value="alpha/beta-Hydrolases"/>
    <property type="match status" value="1"/>
</dbReference>
<dbReference type="InterPro" id="IPR050266">
    <property type="entry name" value="AB_hydrolase_sf"/>
</dbReference>
<dbReference type="PRINTS" id="PR00111">
    <property type="entry name" value="ABHYDROLASE"/>
</dbReference>
<gene>
    <name evidence="3" type="ORF">GCM10009755_23990</name>
</gene>
<dbReference type="InterPro" id="IPR000073">
    <property type="entry name" value="AB_hydrolase_1"/>
</dbReference>
<comment type="caution">
    <text evidence="3">The sequence shown here is derived from an EMBL/GenBank/DDBJ whole genome shotgun (WGS) entry which is preliminary data.</text>
</comment>